<protein>
    <recommendedName>
        <fullName evidence="4">PH domain-containing protein</fullName>
    </recommendedName>
</protein>
<proteinExistence type="predicted"/>
<feature type="transmembrane region" description="Helical" evidence="1">
    <location>
        <begin position="12"/>
        <end position="33"/>
    </location>
</feature>
<dbReference type="RefSeq" id="WP_278006538.1">
    <property type="nucleotide sequence ID" value="NZ_JARSBN010000009.1"/>
</dbReference>
<accession>A0ABT6G4Z5</accession>
<gene>
    <name evidence="2" type="ORF">P7122_14615</name>
</gene>
<reference evidence="2 3" key="1">
    <citation type="submission" date="2023-03" db="EMBL/GenBank/DDBJ databases">
        <title>Strain YYF002 represents a novel species in the genus Winogradskyella isolated from seawater.</title>
        <authorList>
            <person name="Fu Z.-Y."/>
        </authorList>
    </citation>
    <scope>NUCLEOTIDE SEQUENCE [LARGE SCALE GENOMIC DNA]</scope>
    <source>
        <strain evidence="2 3">YYF002</strain>
    </source>
</reference>
<evidence type="ECO:0000313" key="3">
    <source>
        <dbReference type="Proteomes" id="UP001529085"/>
    </source>
</evidence>
<keyword evidence="1" id="KW-0472">Membrane</keyword>
<comment type="caution">
    <text evidence="2">The sequence shown here is derived from an EMBL/GenBank/DDBJ whole genome shotgun (WGS) entry which is preliminary data.</text>
</comment>
<evidence type="ECO:0008006" key="4">
    <source>
        <dbReference type="Google" id="ProtNLM"/>
    </source>
</evidence>
<evidence type="ECO:0000313" key="2">
    <source>
        <dbReference type="EMBL" id="MDG4717116.1"/>
    </source>
</evidence>
<dbReference type="EMBL" id="JARSBN010000009">
    <property type="protein sequence ID" value="MDG4717116.1"/>
    <property type="molecule type" value="Genomic_DNA"/>
</dbReference>
<evidence type="ECO:0000256" key="1">
    <source>
        <dbReference type="SAM" id="Phobius"/>
    </source>
</evidence>
<feature type="transmembrane region" description="Helical" evidence="1">
    <location>
        <begin position="45"/>
        <end position="65"/>
    </location>
</feature>
<sequence>MNNEAIILKEERILDFIWFFILLMVFGIISISFEGLFEKEAHNKAFDLIIAFLFFSILHMTRISFIKDGYLVKGVKLSSLIFNKKKILVTDIKKVEINQDLENYFVISAIHYNNTSFEIKKIPNKNPALKELDLIRTYLNLNP</sequence>
<keyword evidence="3" id="KW-1185">Reference proteome</keyword>
<dbReference type="Proteomes" id="UP001529085">
    <property type="component" value="Unassembled WGS sequence"/>
</dbReference>
<keyword evidence="1" id="KW-1133">Transmembrane helix</keyword>
<name>A0ABT6G4Z5_9FLAO</name>
<keyword evidence="1" id="KW-0812">Transmembrane</keyword>
<organism evidence="2 3">
    <name type="scientific">Winogradskyella marincola</name>
    <dbReference type="NCBI Taxonomy" id="3037795"/>
    <lineage>
        <taxon>Bacteria</taxon>
        <taxon>Pseudomonadati</taxon>
        <taxon>Bacteroidota</taxon>
        <taxon>Flavobacteriia</taxon>
        <taxon>Flavobacteriales</taxon>
        <taxon>Flavobacteriaceae</taxon>
        <taxon>Winogradskyella</taxon>
    </lineage>
</organism>